<dbReference type="EMBL" id="CYYY01000002">
    <property type="protein sequence ID" value="CUN49934.1"/>
    <property type="molecule type" value="Genomic_DNA"/>
</dbReference>
<dbReference type="InterPro" id="IPR042070">
    <property type="entry name" value="PucR_C-HTH_sf"/>
</dbReference>
<sequence length="147" mass="17189">MAGDILCCFCILLMIFHWCHYMQFPLKSLVVVVIYKSVIDSTKIGFFYQVLEKMKDINQLQAFIPESLNKLRQYDIQKNGELVDTLECYLNVNQSLKKTSELMFIHYRTASYRLQKIIEITNIDFNNPAEVLSVRIGLIAIRVLEVM</sequence>
<name>A0A173XE43_9FIRM</name>
<evidence type="ECO:0000259" key="1">
    <source>
        <dbReference type="Pfam" id="PF13556"/>
    </source>
</evidence>
<gene>
    <name evidence="2" type="ORF">ERS852423_00629</name>
</gene>
<organism evidence="2 3">
    <name type="scientific">Dorea longicatena</name>
    <dbReference type="NCBI Taxonomy" id="88431"/>
    <lineage>
        <taxon>Bacteria</taxon>
        <taxon>Bacillati</taxon>
        <taxon>Bacillota</taxon>
        <taxon>Clostridia</taxon>
        <taxon>Lachnospirales</taxon>
        <taxon>Lachnospiraceae</taxon>
        <taxon>Dorea</taxon>
    </lineage>
</organism>
<proteinExistence type="predicted"/>
<feature type="domain" description="PucR C-terminal helix-turn-helix" evidence="1">
    <location>
        <begin position="82"/>
        <end position="139"/>
    </location>
</feature>
<dbReference type="Gene3D" id="1.10.10.2840">
    <property type="entry name" value="PucR C-terminal helix-turn-helix domain"/>
    <property type="match status" value="1"/>
</dbReference>
<dbReference type="Proteomes" id="UP000095439">
    <property type="component" value="Unassembled WGS sequence"/>
</dbReference>
<protein>
    <submittedName>
        <fullName evidence="2">Carbohydrate diacid transcriptional activator CdaR</fullName>
    </submittedName>
</protein>
<evidence type="ECO:0000313" key="2">
    <source>
        <dbReference type="EMBL" id="CUN49934.1"/>
    </source>
</evidence>
<dbReference type="AlphaFoldDB" id="A0A173XE43"/>
<dbReference type="InterPro" id="IPR051448">
    <property type="entry name" value="CdaR-like_regulators"/>
</dbReference>
<reference evidence="2 3" key="1">
    <citation type="submission" date="2015-09" db="EMBL/GenBank/DDBJ databases">
        <authorList>
            <consortium name="Pathogen Informatics"/>
        </authorList>
    </citation>
    <scope>NUCLEOTIDE SEQUENCE [LARGE SCALE GENOMIC DNA]</scope>
    <source>
        <strain evidence="2 3">2789STDY5608866</strain>
    </source>
</reference>
<dbReference type="PANTHER" id="PTHR33744">
    <property type="entry name" value="CARBOHYDRATE DIACID REGULATOR"/>
    <property type="match status" value="1"/>
</dbReference>
<accession>A0A173XE43</accession>
<dbReference type="InterPro" id="IPR025736">
    <property type="entry name" value="PucR_C-HTH_dom"/>
</dbReference>
<evidence type="ECO:0000313" key="3">
    <source>
        <dbReference type="Proteomes" id="UP000095439"/>
    </source>
</evidence>
<dbReference type="Pfam" id="PF13556">
    <property type="entry name" value="HTH_30"/>
    <property type="match status" value="1"/>
</dbReference>